<dbReference type="RefSeq" id="WP_006971850.1">
    <property type="nucleotide sequence ID" value="NZ_ABCS01000024.1"/>
</dbReference>
<feature type="transmembrane region" description="Helical" evidence="5">
    <location>
        <begin position="6"/>
        <end position="24"/>
    </location>
</feature>
<comment type="caution">
    <text evidence="6">The sequence shown here is derived from an EMBL/GenBank/DDBJ whole genome shotgun (WGS) entry which is preliminary data.</text>
</comment>
<evidence type="ECO:0000256" key="4">
    <source>
        <dbReference type="ARBA" id="ARBA00023136"/>
    </source>
</evidence>
<evidence type="ECO:0000313" key="7">
    <source>
        <dbReference type="Proteomes" id="UP000005801"/>
    </source>
</evidence>
<dbReference type="Gene3D" id="1.10.287.3510">
    <property type="match status" value="1"/>
</dbReference>
<dbReference type="EMBL" id="ABCS01000024">
    <property type="protein sequence ID" value="EDM78963.1"/>
    <property type="molecule type" value="Genomic_DNA"/>
</dbReference>
<dbReference type="Proteomes" id="UP000005801">
    <property type="component" value="Unassembled WGS sequence"/>
</dbReference>
<feature type="transmembrane region" description="Helical" evidence="5">
    <location>
        <begin position="58"/>
        <end position="81"/>
    </location>
</feature>
<keyword evidence="7" id="KW-1185">Reference proteome</keyword>
<organism evidence="6 7">
    <name type="scientific">Plesiocystis pacifica SIR-1</name>
    <dbReference type="NCBI Taxonomy" id="391625"/>
    <lineage>
        <taxon>Bacteria</taxon>
        <taxon>Pseudomonadati</taxon>
        <taxon>Myxococcota</taxon>
        <taxon>Polyangia</taxon>
        <taxon>Nannocystales</taxon>
        <taxon>Nannocystaceae</taxon>
        <taxon>Plesiocystis</taxon>
    </lineage>
</organism>
<dbReference type="AlphaFoldDB" id="A6G551"/>
<gene>
    <name evidence="6" type="ORF">PPSIR1_06963</name>
</gene>
<comment type="subcellular location">
    <subcellularLocation>
        <location evidence="1">Membrane</location>
        <topology evidence="1">Multi-pass membrane protein</topology>
    </subcellularLocation>
</comment>
<dbReference type="Pfam" id="PF00420">
    <property type="entry name" value="Oxidored_q2"/>
    <property type="match status" value="1"/>
</dbReference>
<keyword evidence="2 5" id="KW-0812">Transmembrane</keyword>
<evidence type="ECO:0000256" key="5">
    <source>
        <dbReference type="SAM" id="Phobius"/>
    </source>
</evidence>
<evidence type="ECO:0000256" key="3">
    <source>
        <dbReference type="ARBA" id="ARBA00022989"/>
    </source>
</evidence>
<accession>A6G551</accession>
<dbReference type="STRING" id="391625.PPSIR1_06963"/>
<evidence type="ECO:0000256" key="2">
    <source>
        <dbReference type="ARBA" id="ARBA00022692"/>
    </source>
</evidence>
<keyword evidence="3 5" id="KW-1133">Transmembrane helix</keyword>
<keyword evidence="4 5" id="KW-0472">Membrane</keyword>
<evidence type="ECO:0000256" key="1">
    <source>
        <dbReference type="ARBA" id="ARBA00004141"/>
    </source>
</evidence>
<dbReference type="InterPro" id="IPR039428">
    <property type="entry name" value="NUOK/Mnh_C1-like"/>
</dbReference>
<dbReference type="GO" id="GO:0016020">
    <property type="term" value="C:membrane"/>
    <property type="evidence" value="ECO:0007669"/>
    <property type="project" value="UniProtKB-SubCell"/>
</dbReference>
<protein>
    <recommendedName>
        <fullName evidence="8">NADH-quinone oxidoreductase subunit K</fullName>
    </recommendedName>
</protein>
<sequence length="113" mass="11882">MLPTTHYLYFGIALFALGLGGAALRRSLIAVLLSVQLMFMAAAVLLCAYVPVHGAAQGRVAALLIVLVGFVEVTIAAAVVVRAIRSGEPESSPVAWLEDWAEDWAARSEGEGS</sequence>
<evidence type="ECO:0000313" key="6">
    <source>
        <dbReference type="EMBL" id="EDM78963.1"/>
    </source>
</evidence>
<evidence type="ECO:0008006" key="8">
    <source>
        <dbReference type="Google" id="ProtNLM"/>
    </source>
</evidence>
<proteinExistence type="predicted"/>
<reference evidence="6 7" key="1">
    <citation type="submission" date="2007-06" db="EMBL/GenBank/DDBJ databases">
        <authorList>
            <person name="Shimkets L."/>
            <person name="Ferriera S."/>
            <person name="Johnson J."/>
            <person name="Kravitz S."/>
            <person name="Beeson K."/>
            <person name="Sutton G."/>
            <person name="Rogers Y.-H."/>
            <person name="Friedman R."/>
            <person name="Frazier M."/>
            <person name="Venter J.C."/>
        </authorList>
    </citation>
    <scope>NUCLEOTIDE SEQUENCE [LARGE SCALE GENOMIC DNA]</scope>
    <source>
        <strain evidence="6 7">SIR-1</strain>
    </source>
</reference>
<name>A6G551_9BACT</name>
<feature type="transmembrane region" description="Helical" evidence="5">
    <location>
        <begin position="31"/>
        <end position="52"/>
    </location>
</feature>